<dbReference type="InterPro" id="IPR000848">
    <property type="entry name" value="GPCR_cAMP"/>
</dbReference>
<evidence type="ECO:0000313" key="9">
    <source>
        <dbReference type="EMBL" id="PRP77664.1"/>
    </source>
</evidence>
<feature type="transmembrane region" description="Helical" evidence="6">
    <location>
        <begin position="54"/>
        <end position="76"/>
    </location>
</feature>
<dbReference type="GO" id="GO:0007189">
    <property type="term" value="P:adenylate cyclase-activating G protein-coupled receptor signaling pathway"/>
    <property type="evidence" value="ECO:0007669"/>
    <property type="project" value="TreeGrafter"/>
</dbReference>
<dbReference type="PROSITE" id="PS50262">
    <property type="entry name" value="G_PROTEIN_RECEP_F1_2"/>
    <property type="match status" value="1"/>
</dbReference>
<feature type="transmembrane region" description="Helical" evidence="6">
    <location>
        <begin position="222"/>
        <end position="238"/>
    </location>
</feature>
<dbReference type="InterPro" id="IPR000832">
    <property type="entry name" value="GPCR_2_secretin-like"/>
</dbReference>
<dbReference type="SUPFAM" id="SSF81321">
    <property type="entry name" value="Family A G protein-coupled receptor-like"/>
    <property type="match status" value="1"/>
</dbReference>
<evidence type="ECO:0008006" key="11">
    <source>
        <dbReference type="Google" id="ProtNLM"/>
    </source>
</evidence>
<feature type="domain" description="G-protein coupled receptors family 1 profile" evidence="8">
    <location>
        <begin position="33"/>
        <end position="272"/>
    </location>
</feature>
<dbReference type="GO" id="GO:0030552">
    <property type="term" value="F:cAMP binding"/>
    <property type="evidence" value="ECO:0007669"/>
    <property type="project" value="InterPro"/>
</dbReference>
<dbReference type="PRINTS" id="PR00247">
    <property type="entry name" value="GPCRCAMP"/>
</dbReference>
<organism evidence="9 10">
    <name type="scientific">Planoprotostelium fungivorum</name>
    <dbReference type="NCBI Taxonomy" id="1890364"/>
    <lineage>
        <taxon>Eukaryota</taxon>
        <taxon>Amoebozoa</taxon>
        <taxon>Evosea</taxon>
        <taxon>Variosea</taxon>
        <taxon>Cavosteliida</taxon>
        <taxon>Cavosteliaceae</taxon>
        <taxon>Planoprotostelium</taxon>
    </lineage>
</organism>
<dbReference type="PANTHER" id="PTHR23112:SF0">
    <property type="entry name" value="TRANSMEMBRANE PROTEIN 116"/>
    <property type="match status" value="1"/>
</dbReference>
<feature type="transmembrane region" description="Helical" evidence="6">
    <location>
        <begin position="250"/>
        <end position="274"/>
    </location>
</feature>
<dbReference type="OrthoDB" id="19347at2759"/>
<feature type="transmembrane region" description="Helical" evidence="6">
    <location>
        <begin position="174"/>
        <end position="194"/>
    </location>
</feature>
<dbReference type="FunCoup" id="A0A2P6N124">
    <property type="interactions" value="12"/>
</dbReference>
<comment type="caution">
    <text evidence="9">The sequence shown here is derived from an EMBL/GenBank/DDBJ whole genome shotgun (WGS) entry which is preliminary data.</text>
</comment>
<dbReference type="Pfam" id="PF00002">
    <property type="entry name" value="7tm_2"/>
    <property type="match status" value="1"/>
</dbReference>
<dbReference type="Proteomes" id="UP000241769">
    <property type="component" value="Unassembled WGS sequence"/>
</dbReference>
<dbReference type="InterPro" id="IPR017981">
    <property type="entry name" value="GPCR_2-like_7TM"/>
</dbReference>
<dbReference type="InterPro" id="IPR017452">
    <property type="entry name" value="GPCR_Rhodpsn_7TM"/>
</dbReference>
<dbReference type="EMBL" id="MDYQ01000257">
    <property type="protein sequence ID" value="PRP77664.1"/>
    <property type="molecule type" value="Genomic_DNA"/>
</dbReference>
<proteinExistence type="inferred from homology"/>
<dbReference type="AlphaFoldDB" id="A0A2P6N124"/>
<feature type="domain" description="G-protein coupled receptors family 2 profile 2" evidence="7">
    <location>
        <begin position="17"/>
        <end position="276"/>
    </location>
</feature>
<evidence type="ECO:0000256" key="1">
    <source>
        <dbReference type="ARBA" id="ARBA00004141"/>
    </source>
</evidence>
<evidence type="ECO:0000256" key="2">
    <source>
        <dbReference type="ARBA" id="ARBA00008360"/>
    </source>
</evidence>
<comment type="similarity">
    <text evidence="2">Belongs to the G-protein coupled receptor 5 family.</text>
</comment>
<sequence length="340" mass="38761">MGVLDVERDPLSWQQTRDVIITNTTAASLSVIGSFLVILAYFLQHSSKYKQTLFHLIVCLAFADFCASATIVISSVTLLSLPSGTSMSVCIGYRAVIHYFYLASFCWTVFISLHLYRSASQKPDYDRLYWIYHGISWIVPAIFVATLIGTGNIVQMAPQGGHSMWCHVNPREVWYFWFIPLILSMVISIVLYALTLSRYYQIRSGQITISIKASHFNIQKRISFFILTFIFCWLWDIIQHVIPYDEDKPIFAIAIVHAIFVPLQGFLNCLLYGFSSNLINLRTLMCMKKRPKPLHFGERAPLMNSVSSSYRNNMQKEGLSSSGYYAGWSRDNTDGELSSL</sequence>
<dbReference type="PRINTS" id="PR02001">
    <property type="entry name" value="GCR1CAMPR"/>
</dbReference>
<feature type="transmembrane region" description="Helical" evidence="6">
    <location>
        <begin position="128"/>
        <end position="154"/>
    </location>
</feature>
<feature type="transmembrane region" description="Helical" evidence="6">
    <location>
        <begin position="96"/>
        <end position="116"/>
    </location>
</feature>
<protein>
    <recommendedName>
        <fullName evidence="11">G-protein coupled receptors family 2 profile 2 domain-containing protein</fullName>
    </recommendedName>
</protein>
<keyword evidence="3 6" id="KW-0812">Transmembrane</keyword>
<dbReference type="GO" id="GO:0007166">
    <property type="term" value="P:cell surface receptor signaling pathway"/>
    <property type="evidence" value="ECO:0007669"/>
    <property type="project" value="InterPro"/>
</dbReference>
<evidence type="ECO:0000256" key="3">
    <source>
        <dbReference type="ARBA" id="ARBA00022692"/>
    </source>
</evidence>
<dbReference type="InterPro" id="IPR022343">
    <property type="entry name" value="GCR1-cAMP_receptor"/>
</dbReference>
<reference evidence="9 10" key="1">
    <citation type="journal article" date="2018" name="Genome Biol. Evol.">
        <title>Multiple Roots of Fruiting Body Formation in Amoebozoa.</title>
        <authorList>
            <person name="Hillmann F."/>
            <person name="Forbes G."/>
            <person name="Novohradska S."/>
            <person name="Ferling I."/>
            <person name="Riege K."/>
            <person name="Groth M."/>
            <person name="Westermann M."/>
            <person name="Marz M."/>
            <person name="Spaller T."/>
            <person name="Winckler T."/>
            <person name="Schaap P."/>
            <person name="Glockner G."/>
        </authorList>
    </citation>
    <scope>NUCLEOTIDE SEQUENCE [LARGE SCALE GENOMIC DNA]</scope>
    <source>
        <strain evidence="9 10">Jena</strain>
    </source>
</reference>
<dbReference type="InParanoid" id="A0A2P6N124"/>
<feature type="transmembrane region" description="Helical" evidence="6">
    <location>
        <begin position="20"/>
        <end position="42"/>
    </location>
</feature>
<keyword evidence="4 6" id="KW-1133">Transmembrane helix</keyword>
<keyword evidence="10" id="KW-1185">Reference proteome</keyword>
<dbReference type="PANTHER" id="PTHR23112">
    <property type="entry name" value="G PROTEIN-COUPLED RECEPTOR 157-RELATED"/>
    <property type="match status" value="1"/>
</dbReference>
<dbReference type="Gene3D" id="1.20.1070.10">
    <property type="entry name" value="Rhodopsin 7-helix transmembrane proteins"/>
    <property type="match status" value="1"/>
</dbReference>
<accession>A0A2P6N124</accession>
<gene>
    <name evidence="9" type="ORF">PROFUN_00525</name>
</gene>
<evidence type="ECO:0000256" key="4">
    <source>
        <dbReference type="ARBA" id="ARBA00022989"/>
    </source>
</evidence>
<evidence type="ECO:0000313" key="10">
    <source>
        <dbReference type="Proteomes" id="UP000241769"/>
    </source>
</evidence>
<dbReference type="GO" id="GO:0005886">
    <property type="term" value="C:plasma membrane"/>
    <property type="evidence" value="ECO:0007669"/>
    <property type="project" value="TreeGrafter"/>
</dbReference>
<dbReference type="PROSITE" id="PS50261">
    <property type="entry name" value="G_PROTEIN_RECEP_F2_4"/>
    <property type="match status" value="1"/>
</dbReference>
<evidence type="ECO:0000256" key="5">
    <source>
        <dbReference type="ARBA" id="ARBA00023136"/>
    </source>
</evidence>
<evidence type="ECO:0000259" key="8">
    <source>
        <dbReference type="PROSITE" id="PS50262"/>
    </source>
</evidence>
<name>A0A2P6N124_9EUKA</name>
<comment type="subcellular location">
    <subcellularLocation>
        <location evidence="1">Membrane</location>
        <topology evidence="1">Multi-pass membrane protein</topology>
    </subcellularLocation>
</comment>
<evidence type="ECO:0000256" key="6">
    <source>
        <dbReference type="SAM" id="Phobius"/>
    </source>
</evidence>
<dbReference type="GO" id="GO:0004930">
    <property type="term" value="F:G protein-coupled receptor activity"/>
    <property type="evidence" value="ECO:0007669"/>
    <property type="project" value="InterPro"/>
</dbReference>
<keyword evidence="5 6" id="KW-0472">Membrane</keyword>
<evidence type="ECO:0000259" key="7">
    <source>
        <dbReference type="PROSITE" id="PS50261"/>
    </source>
</evidence>